<evidence type="ECO:0000313" key="3">
    <source>
        <dbReference type="Proteomes" id="UP000654075"/>
    </source>
</evidence>
<gene>
    <name evidence="2" type="ORF">PGLA1383_LOCUS50985</name>
</gene>
<keyword evidence="3" id="KW-1185">Reference proteome</keyword>
<sequence>GAMAEGSRDREEGPEKFDKQMIRAVRRALQQELQEIRDLLVSLTEIQGASLNGIRVSRVNPSLPYRDYPRQATLAVHDPVSFRRGRFLWTSASPSSLSLLTSSRSSLQTTCKLQNLWLEPAGRYQPSSVRQV</sequence>
<name>A0A813HBZ7_POLGL</name>
<protein>
    <submittedName>
        <fullName evidence="2">Uncharacterized protein</fullName>
    </submittedName>
</protein>
<dbReference type="AlphaFoldDB" id="A0A813HBZ7"/>
<accession>A0A813HBZ7</accession>
<comment type="caution">
    <text evidence="2">The sequence shown here is derived from an EMBL/GenBank/DDBJ whole genome shotgun (WGS) entry which is preliminary data.</text>
</comment>
<feature type="coiled-coil region" evidence="1">
    <location>
        <begin position="19"/>
        <end position="46"/>
    </location>
</feature>
<dbReference type="Proteomes" id="UP000654075">
    <property type="component" value="Unassembled WGS sequence"/>
</dbReference>
<evidence type="ECO:0000256" key="1">
    <source>
        <dbReference type="SAM" id="Coils"/>
    </source>
</evidence>
<feature type="non-terminal residue" evidence="2">
    <location>
        <position position="132"/>
    </location>
</feature>
<dbReference type="EMBL" id="CAJNNV010031279">
    <property type="protein sequence ID" value="CAE8635392.1"/>
    <property type="molecule type" value="Genomic_DNA"/>
</dbReference>
<organism evidence="2 3">
    <name type="scientific">Polarella glacialis</name>
    <name type="common">Dinoflagellate</name>
    <dbReference type="NCBI Taxonomy" id="89957"/>
    <lineage>
        <taxon>Eukaryota</taxon>
        <taxon>Sar</taxon>
        <taxon>Alveolata</taxon>
        <taxon>Dinophyceae</taxon>
        <taxon>Suessiales</taxon>
        <taxon>Suessiaceae</taxon>
        <taxon>Polarella</taxon>
    </lineage>
</organism>
<evidence type="ECO:0000313" key="2">
    <source>
        <dbReference type="EMBL" id="CAE8635392.1"/>
    </source>
</evidence>
<reference evidence="2" key="1">
    <citation type="submission" date="2021-02" db="EMBL/GenBank/DDBJ databases">
        <authorList>
            <person name="Dougan E. K."/>
            <person name="Rhodes N."/>
            <person name="Thang M."/>
            <person name="Chan C."/>
        </authorList>
    </citation>
    <scope>NUCLEOTIDE SEQUENCE</scope>
</reference>
<proteinExistence type="predicted"/>
<keyword evidence="1" id="KW-0175">Coiled coil</keyword>